<evidence type="ECO:0000313" key="3">
    <source>
        <dbReference type="EMBL" id="QHU33651.1"/>
    </source>
</evidence>
<protein>
    <submittedName>
        <fullName evidence="3">Uncharacterized protein</fullName>
    </submittedName>
</protein>
<feature type="compositionally biased region" description="Basic and acidic residues" evidence="1">
    <location>
        <begin position="177"/>
        <end position="202"/>
    </location>
</feature>
<dbReference type="AlphaFoldDB" id="A0A6C0LV64"/>
<keyword evidence="2" id="KW-0812">Transmembrane</keyword>
<feature type="transmembrane region" description="Helical" evidence="2">
    <location>
        <begin position="70"/>
        <end position="87"/>
    </location>
</feature>
<dbReference type="InterPro" id="IPR036259">
    <property type="entry name" value="MFS_trans_sf"/>
</dbReference>
<feature type="transmembrane region" description="Helical" evidence="2">
    <location>
        <begin position="99"/>
        <end position="124"/>
    </location>
</feature>
<sequence>MYLEDLDSLTIATSCVSFIFFIISIYGIFLIDRLEELTIFQNIMGSIQAGISSIILILSHRIIMTELSDVIYVVLLFEIFPVASLIARVFDQYPRSLQVVFNIFASIFTTAISFGFSALIINWYNKNPDVMVYYPVVAPIMLSFKCLNAYIATYSAYIGPSTQPIYWEWRRNVQRARENRERENRERENRERENRERERIHNDNQSSDNTEHHVSTEMVSLDVAV</sequence>
<organism evidence="3">
    <name type="scientific">viral metagenome</name>
    <dbReference type="NCBI Taxonomy" id="1070528"/>
    <lineage>
        <taxon>unclassified sequences</taxon>
        <taxon>metagenomes</taxon>
        <taxon>organismal metagenomes</taxon>
    </lineage>
</organism>
<feature type="transmembrane region" description="Helical" evidence="2">
    <location>
        <begin position="130"/>
        <end position="151"/>
    </location>
</feature>
<dbReference type="EMBL" id="MN740560">
    <property type="protein sequence ID" value="QHU33651.1"/>
    <property type="molecule type" value="Genomic_DNA"/>
</dbReference>
<name>A0A6C0LV64_9ZZZZ</name>
<evidence type="ECO:0000256" key="2">
    <source>
        <dbReference type="SAM" id="Phobius"/>
    </source>
</evidence>
<evidence type="ECO:0000256" key="1">
    <source>
        <dbReference type="SAM" id="MobiDB-lite"/>
    </source>
</evidence>
<dbReference type="SUPFAM" id="SSF103473">
    <property type="entry name" value="MFS general substrate transporter"/>
    <property type="match status" value="1"/>
</dbReference>
<feature type="transmembrane region" description="Helical" evidence="2">
    <location>
        <begin position="43"/>
        <end position="64"/>
    </location>
</feature>
<reference evidence="3" key="1">
    <citation type="journal article" date="2020" name="Nature">
        <title>Giant virus diversity and host interactions through global metagenomics.</title>
        <authorList>
            <person name="Schulz F."/>
            <person name="Roux S."/>
            <person name="Paez-Espino D."/>
            <person name="Jungbluth S."/>
            <person name="Walsh D.A."/>
            <person name="Denef V.J."/>
            <person name="McMahon K.D."/>
            <person name="Konstantinidis K.T."/>
            <person name="Eloe-Fadrosh E.A."/>
            <person name="Kyrpides N.C."/>
            <person name="Woyke T."/>
        </authorList>
    </citation>
    <scope>NUCLEOTIDE SEQUENCE</scope>
    <source>
        <strain evidence="3">GVMAG-S-1016704-121</strain>
    </source>
</reference>
<keyword evidence="2" id="KW-0472">Membrane</keyword>
<feature type="region of interest" description="Disordered" evidence="1">
    <location>
        <begin position="177"/>
        <end position="225"/>
    </location>
</feature>
<proteinExistence type="predicted"/>
<keyword evidence="2" id="KW-1133">Transmembrane helix</keyword>
<accession>A0A6C0LV64</accession>
<feature type="transmembrane region" description="Helical" evidence="2">
    <location>
        <begin position="6"/>
        <end position="31"/>
    </location>
</feature>